<keyword evidence="2" id="KW-1133">Transmembrane helix</keyword>
<proteinExistence type="predicted"/>
<feature type="region of interest" description="Disordered" evidence="1">
    <location>
        <begin position="277"/>
        <end position="316"/>
    </location>
</feature>
<sequence>MEIYLNEIYHIYHKIYCNNLQKMAYILYIPTEIYILLKILCILDFHNNTPNIESYVESSSLHELISTLNDTKYENCHELNLDIFKSVDAAHKVTLKNIGCNLEWGYRFLSAFNGKPLTDLCEYLNLWLDEQKRTHVNGKSGITEEEWQTVETLWNNVQTYYIIPKCARKDNGHNISHIQDRMKLMTYCIYRDYIKRLCEPSMRSGFNISDVCFAFYEFMKEHYATFYKEDHCIDYSDEPTKFSYNISDECTLYNMTKTFPVFDSNLQTILEKDNLRPTRKKCGIPPKEEHGRNEQTEDGTDALRESSESDNSFPESQVGLTELEVRHSGHEVDHVVPPVLNPPASTDASLTDNGPSKPIYYVGLSALGVLFTSMILYKVKKL</sequence>
<dbReference type="EMBL" id="KQ234153">
    <property type="protein sequence ID" value="KMZ82958.1"/>
    <property type="molecule type" value="Genomic_DNA"/>
</dbReference>
<evidence type="ECO:0000313" key="3">
    <source>
        <dbReference type="EMBL" id="KMZ82958.1"/>
    </source>
</evidence>
<feature type="compositionally biased region" description="Basic and acidic residues" evidence="1">
    <location>
        <begin position="286"/>
        <end position="307"/>
    </location>
</feature>
<protein>
    <submittedName>
        <fullName evidence="3">Uncharacterized protein</fullName>
    </submittedName>
</protein>
<organism evidence="3 4">
    <name type="scientific">Plasmodium vivax India VII</name>
    <dbReference type="NCBI Taxonomy" id="1077284"/>
    <lineage>
        <taxon>Eukaryota</taxon>
        <taxon>Sar</taxon>
        <taxon>Alveolata</taxon>
        <taxon>Apicomplexa</taxon>
        <taxon>Aconoidasida</taxon>
        <taxon>Haemosporida</taxon>
        <taxon>Plasmodiidae</taxon>
        <taxon>Plasmodium</taxon>
        <taxon>Plasmodium (Plasmodium)</taxon>
    </lineage>
</organism>
<feature type="transmembrane region" description="Helical" evidence="2">
    <location>
        <begin position="359"/>
        <end position="377"/>
    </location>
</feature>
<accession>A0A0J9VA63</accession>
<feature type="region of interest" description="Disordered" evidence="1">
    <location>
        <begin position="334"/>
        <end position="353"/>
    </location>
</feature>
<feature type="compositionally biased region" description="Polar residues" evidence="1">
    <location>
        <begin position="343"/>
        <end position="353"/>
    </location>
</feature>
<keyword evidence="2" id="KW-0812">Transmembrane</keyword>
<dbReference type="AlphaFoldDB" id="A0A0J9VA63"/>
<gene>
    <name evidence="3" type="ORF">PVIIG_05253</name>
</gene>
<reference evidence="3 4" key="1">
    <citation type="submission" date="2011-08" db="EMBL/GenBank/DDBJ databases">
        <title>The Genome Sequence of Plasmodium vivax India VII.</title>
        <authorList>
            <consortium name="The Broad Institute Genome Sequencing Platform"/>
            <consortium name="The Broad Institute Genome Sequencing Center for Infectious Disease"/>
            <person name="Neafsey D."/>
            <person name="Carlton J."/>
            <person name="Barnwell J."/>
            <person name="Collins W."/>
            <person name="Escalante A."/>
            <person name="Mullikin J."/>
            <person name="Saul A."/>
            <person name="Guigo R."/>
            <person name="Camara F."/>
            <person name="Young S.K."/>
            <person name="Zeng Q."/>
            <person name="Gargeya S."/>
            <person name="Fitzgerald M."/>
            <person name="Haas B."/>
            <person name="Abouelleil A."/>
            <person name="Alvarado L."/>
            <person name="Arachchi H.M."/>
            <person name="Berlin A."/>
            <person name="Brown A."/>
            <person name="Chapman S.B."/>
            <person name="Chen Z."/>
            <person name="Dunbar C."/>
            <person name="Freedman E."/>
            <person name="Gearin G."/>
            <person name="Gellesch M."/>
            <person name="Goldberg J."/>
            <person name="Griggs A."/>
            <person name="Gujja S."/>
            <person name="Heiman D."/>
            <person name="Howarth C."/>
            <person name="Larson L."/>
            <person name="Lui A."/>
            <person name="MacDonald P.J.P."/>
            <person name="Montmayeur A."/>
            <person name="Murphy C."/>
            <person name="Neiman D."/>
            <person name="Pearson M."/>
            <person name="Priest M."/>
            <person name="Roberts A."/>
            <person name="Saif S."/>
            <person name="Shea T."/>
            <person name="Shenoy N."/>
            <person name="Sisk P."/>
            <person name="Stolte C."/>
            <person name="Sykes S."/>
            <person name="Wortman J."/>
            <person name="Nusbaum C."/>
            <person name="Birren B."/>
        </authorList>
    </citation>
    <scope>NUCLEOTIDE SEQUENCE [LARGE SCALE GENOMIC DNA]</scope>
    <source>
        <strain evidence="3 4">India VII</strain>
    </source>
</reference>
<keyword evidence="2" id="KW-0472">Membrane</keyword>
<evidence type="ECO:0000256" key="1">
    <source>
        <dbReference type="SAM" id="MobiDB-lite"/>
    </source>
</evidence>
<evidence type="ECO:0000256" key="2">
    <source>
        <dbReference type="SAM" id="Phobius"/>
    </source>
</evidence>
<dbReference type="Proteomes" id="UP000053562">
    <property type="component" value="Unassembled WGS sequence"/>
</dbReference>
<name>A0A0J9VA63_PLAVI</name>
<evidence type="ECO:0000313" key="4">
    <source>
        <dbReference type="Proteomes" id="UP000053562"/>
    </source>
</evidence>